<reference evidence="2 3" key="1">
    <citation type="submission" date="2023-05" db="EMBL/GenBank/DDBJ databases">
        <title>Rombocin, a short stable natural nisin variant, displays selective antimicrobial activity against Listeria monocytogenes and employs dual mode of action to kill target bacterial strains.</title>
        <authorList>
            <person name="Wambui J."/>
            <person name="Stephan R."/>
            <person name="Kuipers O.P."/>
        </authorList>
    </citation>
    <scope>NUCLEOTIDE SEQUENCE [LARGE SCALE GENOMIC DNA]</scope>
    <source>
        <strain evidence="2 3">RC002</strain>
    </source>
</reference>
<protein>
    <submittedName>
        <fullName evidence="2">Mor transcription activator family protein</fullName>
    </submittedName>
</protein>
<dbReference type="RefSeq" id="WP_284131257.1">
    <property type="nucleotide sequence ID" value="NZ_JASKYM010000001.1"/>
</dbReference>
<dbReference type="SUPFAM" id="SSF46689">
    <property type="entry name" value="Homeodomain-like"/>
    <property type="match status" value="1"/>
</dbReference>
<keyword evidence="3" id="KW-1185">Reference proteome</keyword>
<gene>
    <name evidence="2" type="ORF">QOZ84_01850</name>
</gene>
<comment type="caution">
    <text evidence="2">The sequence shown here is derived from an EMBL/GenBank/DDBJ whole genome shotgun (WGS) entry which is preliminary data.</text>
</comment>
<dbReference type="Pfam" id="PF08765">
    <property type="entry name" value="Mor"/>
    <property type="match status" value="1"/>
</dbReference>
<evidence type="ECO:0000313" key="3">
    <source>
        <dbReference type="Proteomes" id="UP001301012"/>
    </source>
</evidence>
<feature type="domain" description="Mor transcription activator" evidence="1">
    <location>
        <begin position="15"/>
        <end position="81"/>
    </location>
</feature>
<evidence type="ECO:0000313" key="2">
    <source>
        <dbReference type="EMBL" id="MDK2562276.1"/>
    </source>
</evidence>
<dbReference type="InterPro" id="IPR009057">
    <property type="entry name" value="Homeodomain-like_sf"/>
</dbReference>
<dbReference type="EMBL" id="JASKYM010000001">
    <property type="protein sequence ID" value="MDK2562276.1"/>
    <property type="molecule type" value="Genomic_DNA"/>
</dbReference>
<organism evidence="2 3">
    <name type="scientific">Romboutsia sedimentorum</name>
    <dbReference type="NCBI Taxonomy" id="1368474"/>
    <lineage>
        <taxon>Bacteria</taxon>
        <taxon>Bacillati</taxon>
        <taxon>Bacillota</taxon>
        <taxon>Clostridia</taxon>
        <taxon>Peptostreptococcales</taxon>
        <taxon>Peptostreptococcaceae</taxon>
        <taxon>Romboutsia</taxon>
    </lineage>
</organism>
<evidence type="ECO:0000259" key="1">
    <source>
        <dbReference type="Pfam" id="PF08765"/>
    </source>
</evidence>
<accession>A0ABT7E5S6</accession>
<dbReference type="Proteomes" id="UP001301012">
    <property type="component" value="Unassembled WGS sequence"/>
</dbReference>
<dbReference type="Gene3D" id="1.10.10.60">
    <property type="entry name" value="Homeodomain-like"/>
    <property type="match status" value="1"/>
</dbReference>
<name>A0ABT7E5S6_9FIRM</name>
<proteinExistence type="predicted"/>
<dbReference type="InterPro" id="IPR014875">
    <property type="entry name" value="Mor_transcription_activator"/>
</dbReference>
<sequence>MKLKREDIGDKLELLFEIVGEEKFLEIARMYGGANLYVPTYASVIRNSRNREIVSKYNGVNAMYLSKEYGMCVNQLNRIISDSK</sequence>